<evidence type="ECO:0000313" key="1">
    <source>
        <dbReference type="EMBL" id="KAF2469985.1"/>
    </source>
</evidence>
<proteinExistence type="predicted"/>
<evidence type="ECO:0000313" key="2">
    <source>
        <dbReference type="Proteomes" id="UP000799755"/>
    </source>
</evidence>
<comment type="caution">
    <text evidence="1">The sequence shown here is derived from an EMBL/GenBank/DDBJ whole genome shotgun (WGS) entry which is preliminary data.</text>
</comment>
<dbReference type="Proteomes" id="UP000799755">
    <property type="component" value="Unassembled WGS sequence"/>
</dbReference>
<dbReference type="EMBL" id="MU003509">
    <property type="protein sequence ID" value="KAF2469985.1"/>
    <property type="molecule type" value="Genomic_DNA"/>
</dbReference>
<gene>
    <name evidence="1" type="ORF">BDR25DRAFT_314755</name>
</gene>
<reference evidence="1" key="1">
    <citation type="journal article" date="2020" name="Stud. Mycol.">
        <title>101 Dothideomycetes genomes: a test case for predicting lifestyles and emergence of pathogens.</title>
        <authorList>
            <person name="Haridas S."/>
            <person name="Albert R."/>
            <person name="Binder M."/>
            <person name="Bloem J."/>
            <person name="Labutti K."/>
            <person name="Salamov A."/>
            <person name="Andreopoulos B."/>
            <person name="Baker S."/>
            <person name="Barry K."/>
            <person name="Bills G."/>
            <person name="Bluhm B."/>
            <person name="Cannon C."/>
            <person name="Castanera R."/>
            <person name="Culley D."/>
            <person name="Daum C."/>
            <person name="Ezra D."/>
            <person name="Gonzalez J."/>
            <person name="Henrissat B."/>
            <person name="Kuo A."/>
            <person name="Liang C."/>
            <person name="Lipzen A."/>
            <person name="Lutzoni F."/>
            <person name="Magnuson J."/>
            <person name="Mondo S."/>
            <person name="Nolan M."/>
            <person name="Ohm R."/>
            <person name="Pangilinan J."/>
            <person name="Park H.-J."/>
            <person name="Ramirez L."/>
            <person name="Alfaro M."/>
            <person name="Sun H."/>
            <person name="Tritt A."/>
            <person name="Yoshinaga Y."/>
            <person name="Zwiers L.-H."/>
            <person name="Turgeon B."/>
            <person name="Goodwin S."/>
            <person name="Spatafora J."/>
            <person name="Crous P."/>
            <person name="Grigoriev I."/>
        </authorList>
    </citation>
    <scope>NUCLEOTIDE SEQUENCE</scope>
    <source>
        <strain evidence="1">ATCC 200398</strain>
    </source>
</reference>
<keyword evidence="2" id="KW-1185">Reference proteome</keyword>
<accession>A0ACB6QV77</accession>
<protein>
    <submittedName>
        <fullName evidence="1">Uncharacterized protein</fullName>
    </submittedName>
</protein>
<sequence length="154" mass="16533">MGRLFHPSVLTYFLFLFKGSYGNVPASNAVQTSILNQQAYNLCLHENSIRSQKSSCTSFGTPGMIPSQTVLTISNSKVTFVASFLLEYGGLPSAGTTITTTGADGGQMTVPIGELGQAHAHGSTPTARDNQERNYLPWAADVDINQDEQFDLIA</sequence>
<name>A0ACB6QV77_9PLEO</name>
<organism evidence="1 2">
    <name type="scientific">Lindgomyces ingoldianus</name>
    <dbReference type="NCBI Taxonomy" id="673940"/>
    <lineage>
        <taxon>Eukaryota</taxon>
        <taxon>Fungi</taxon>
        <taxon>Dikarya</taxon>
        <taxon>Ascomycota</taxon>
        <taxon>Pezizomycotina</taxon>
        <taxon>Dothideomycetes</taxon>
        <taxon>Pleosporomycetidae</taxon>
        <taxon>Pleosporales</taxon>
        <taxon>Lindgomycetaceae</taxon>
        <taxon>Lindgomyces</taxon>
    </lineage>
</organism>